<keyword evidence="2" id="KW-1185">Reference proteome</keyword>
<sequence length="211" mass="24065">MGELKSFVKSNPSVNMGNKFPVDGFFMDFPNNAVFSGGGSLDVNRAKLIDQVSYLEIKTGVSALIVEKLAEDKVDEDSIFSFLLALQFRLAEVLFPVRKEAKVKIRTVVNILSQRLHVEAQVKIDEQLMDIFLDNIDEFRDMGGVMWQKKPSEDMWLDSWEKTCKEVVSEQADRVALFLKISTLIFEQVNVVDNYKLLLSCKLLYNVLCLK</sequence>
<proteinExistence type="predicted"/>
<accession>A0ABX6TMI6</accession>
<name>A0ABX6TMI6_9SPHI</name>
<dbReference type="Proteomes" id="UP000516439">
    <property type="component" value="Chromosome"/>
</dbReference>
<evidence type="ECO:0000313" key="1">
    <source>
        <dbReference type="EMBL" id="QNR86778.1"/>
    </source>
</evidence>
<evidence type="ECO:0000313" key="2">
    <source>
        <dbReference type="Proteomes" id="UP000516439"/>
    </source>
</evidence>
<gene>
    <name evidence="1" type="ORF">H9N25_10515</name>
</gene>
<organism evidence="1 2">
    <name type="scientific">Pedobacter riviphilus</name>
    <dbReference type="NCBI Taxonomy" id="2766984"/>
    <lineage>
        <taxon>Bacteria</taxon>
        <taxon>Pseudomonadati</taxon>
        <taxon>Bacteroidota</taxon>
        <taxon>Sphingobacteriia</taxon>
        <taxon>Sphingobacteriales</taxon>
        <taxon>Sphingobacteriaceae</taxon>
        <taxon>Pedobacter</taxon>
    </lineage>
</organism>
<reference evidence="1 2" key="1">
    <citation type="submission" date="2020-09" db="EMBL/GenBank/DDBJ databases">
        <title>Pedobacter sp. SW-16 isolated from soil near Yeocheon.</title>
        <authorList>
            <person name="Im H.S."/>
            <person name="Joung Y."/>
            <person name="Lee S.-S."/>
        </authorList>
    </citation>
    <scope>NUCLEOTIDE SEQUENCE [LARGE SCALE GENOMIC DNA]</scope>
    <source>
        <strain evidence="1 2">SW-16</strain>
    </source>
</reference>
<dbReference type="EMBL" id="CP061171">
    <property type="protein sequence ID" value="QNR86778.1"/>
    <property type="molecule type" value="Genomic_DNA"/>
</dbReference>
<dbReference type="RefSeq" id="WP_190328856.1">
    <property type="nucleotide sequence ID" value="NZ_CP061171.1"/>
</dbReference>
<protein>
    <submittedName>
        <fullName evidence="1">Uncharacterized protein</fullName>
    </submittedName>
</protein>